<name>A0ACA9Y1G5_9ASCO</name>
<dbReference type="Proteomes" id="UP001152531">
    <property type="component" value="Unassembled WGS sequence"/>
</dbReference>
<protein>
    <submittedName>
        <fullName evidence="1">Uncharacterized protein</fullName>
    </submittedName>
</protein>
<organism evidence="1 2">
    <name type="scientific">[Candida] jaroonii</name>
    <dbReference type="NCBI Taxonomy" id="467808"/>
    <lineage>
        <taxon>Eukaryota</taxon>
        <taxon>Fungi</taxon>
        <taxon>Dikarya</taxon>
        <taxon>Ascomycota</taxon>
        <taxon>Saccharomycotina</taxon>
        <taxon>Pichiomycetes</taxon>
        <taxon>Debaryomycetaceae</taxon>
        <taxon>Yamadazyma</taxon>
    </lineage>
</organism>
<dbReference type="EMBL" id="CALSDN010000001">
    <property type="protein sequence ID" value="CAH6718802.1"/>
    <property type="molecule type" value="Genomic_DNA"/>
</dbReference>
<accession>A0ACA9Y1G5</accession>
<evidence type="ECO:0000313" key="1">
    <source>
        <dbReference type="EMBL" id="CAH6718802.1"/>
    </source>
</evidence>
<proteinExistence type="predicted"/>
<keyword evidence="2" id="KW-1185">Reference proteome</keyword>
<evidence type="ECO:0000313" key="2">
    <source>
        <dbReference type="Proteomes" id="UP001152531"/>
    </source>
</evidence>
<sequence length="761" mass="88426">MKREPDPVEGSDIKRIKVACNNCRRRKIKCDGSNPCLHCSNTNKTCEYDTVREKKTRGKGKTNKKMELKDMNNRLCVLERLLINLTDRLTDKNARSTSPESGSQSSSPSGESQSGESQANELLDYVSQDSSQSELAEGDDTPIPTQTNTAKEQPSNTRPDKQYCRFGIHSAYSIFSKDTLAWLKQKVNDDKCLVALSNIPSMFNFLLKNSSLQFLCPPTKKFILSRGNYGYFSPCRELAFDIIDCYYNDFYLFDFFFPQTQLKDLFEKYYSFTNYKFKYPELIIMNLSLCLCLAKKLPADYEKRAKFPTLKDLDEQKLTELKESFFNNACCYYDKINVVNEGLITVQCIIYMIKAIQTCCACDSSIIYMLSGLLVRYAEELGLNDSKKIENFEDSDLCRRLWWFCELTDIDTSFRTGQPPVINMKNITTNSELDNGFIKLPLNIMDLDFDSLYNIPEQNHTNIEYYMYYHTSLNGRIERYSFEQLFSVEAQNKNQDPDVLYGKLGEINLLVFKLMDAMDPRIRPDIKNVGYEFKQKIKYDFSREASFSIVFLQMFTLSHLIIINRMPIVQQFPEIDEKIREHTRLAHECSRTLLQLVMKFRSCYPLSKAEHTWILFYPFLAFVVVLSNLVIFKEDNLFDDEKSTEEDIKLLVTVAKGFFQTPNVTRINNIEKAEEKLVFYDILIRILLKLLLDFLASDDKDYYDDELREYVTDIKGVLKRLLGGQNARFAMVIKDILNCFPSHNGKNARREPTLSNLINDD</sequence>
<comment type="caution">
    <text evidence="1">The sequence shown here is derived from an EMBL/GenBank/DDBJ whole genome shotgun (WGS) entry which is preliminary data.</text>
</comment>
<reference evidence="1" key="1">
    <citation type="submission" date="2022-06" db="EMBL/GenBank/DDBJ databases">
        <authorList>
            <person name="Legras J.-L."/>
            <person name="Devillers H."/>
            <person name="Grondin C."/>
        </authorList>
    </citation>
    <scope>NUCLEOTIDE SEQUENCE</scope>
    <source>
        <strain evidence="1">CLIB 1444</strain>
    </source>
</reference>
<gene>
    <name evidence="1" type="ORF">CLIB1444_01S14840</name>
</gene>